<dbReference type="GO" id="GO:0016024">
    <property type="term" value="P:CDP-diacylglycerol biosynthetic process"/>
    <property type="evidence" value="ECO:0007669"/>
    <property type="project" value="UniProtKB-UniPathway"/>
</dbReference>
<evidence type="ECO:0000256" key="16">
    <source>
        <dbReference type="ARBA" id="ARBA00023209"/>
    </source>
</evidence>
<evidence type="ECO:0000256" key="14">
    <source>
        <dbReference type="ARBA" id="ARBA00023098"/>
    </source>
</evidence>
<keyword evidence="15 20" id="KW-0472">Membrane</keyword>
<evidence type="ECO:0000256" key="12">
    <source>
        <dbReference type="ARBA" id="ARBA00022695"/>
    </source>
</evidence>
<dbReference type="EMBL" id="QZEY01000024">
    <property type="protein sequence ID" value="RJL21749.1"/>
    <property type="molecule type" value="Genomic_DNA"/>
</dbReference>
<name>A0A3A4A7A4_9ACTN</name>
<keyword evidence="17" id="KW-1208">Phospholipid metabolism</keyword>
<dbReference type="InterPro" id="IPR000374">
    <property type="entry name" value="PC_trans"/>
</dbReference>
<feature type="transmembrane region" description="Helical" evidence="20">
    <location>
        <begin position="157"/>
        <end position="177"/>
    </location>
</feature>
<evidence type="ECO:0000256" key="11">
    <source>
        <dbReference type="ARBA" id="ARBA00022692"/>
    </source>
</evidence>
<evidence type="ECO:0000256" key="19">
    <source>
        <dbReference type="SAM" id="MobiDB-lite"/>
    </source>
</evidence>
<comment type="catalytic activity">
    <reaction evidence="1 18">
        <text>a 1,2-diacyl-sn-glycero-3-phosphate + CTP + H(+) = a CDP-1,2-diacyl-sn-glycerol + diphosphate</text>
        <dbReference type="Rhea" id="RHEA:16229"/>
        <dbReference type="ChEBI" id="CHEBI:15378"/>
        <dbReference type="ChEBI" id="CHEBI:33019"/>
        <dbReference type="ChEBI" id="CHEBI:37563"/>
        <dbReference type="ChEBI" id="CHEBI:58332"/>
        <dbReference type="ChEBI" id="CHEBI:58608"/>
        <dbReference type="EC" id="2.7.7.41"/>
    </reaction>
</comment>
<feature type="transmembrane region" description="Helical" evidence="20">
    <location>
        <begin position="76"/>
        <end position="93"/>
    </location>
</feature>
<proteinExistence type="inferred from homology"/>
<dbReference type="Proteomes" id="UP000265768">
    <property type="component" value="Unassembled WGS sequence"/>
</dbReference>
<feature type="compositionally biased region" description="Low complexity" evidence="19">
    <location>
        <begin position="10"/>
        <end position="20"/>
    </location>
</feature>
<reference evidence="21 22" key="1">
    <citation type="submission" date="2018-09" db="EMBL/GenBank/DDBJ databases">
        <title>YIM 75507 draft genome.</title>
        <authorList>
            <person name="Tang S."/>
            <person name="Feng Y."/>
        </authorList>
    </citation>
    <scope>NUCLEOTIDE SEQUENCE [LARGE SCALE GENOMIC DNA]</scope>
    <source>
        <strain evidence="21 22">YIM 75507</strain>
    </source>
</reference>
<evidence type="ECO:0000256" key="13">
    <source>
        <dbReference type="ARBA" id="ARBA00022989"/>
    </source>
</evidence>
<dbReference type="Pfam" id="PF01148">
    <property type="entry name" value="CTP_transf_1"/>
    <property type="match status" value="1"/>
</dbReference>
<gene>
    <name evidence="21" type="ORF">D5H75_37085</name>
</gene>
<dbReference type="UniPathway" id="UPA00557">
    <property type="reaction ID" value="UER00614"/>
</dbReference>
<evidence type="ECO:0000256" key="18">
    <source>
        <dbReference type="RuleBase" id="RU003938"/>
    </source>
</evidence>
<keyword evidence="9" id="KW-0444">Lipid biosynthesis</keyword>
<evidence type="ECO:0000256" key="10">
    <source>
        <dbReference type="ARBA" id="ARBA00022679"/>
    </source>
</evidence>
<keyword evidence="12 18" id="KW-0548">Nucleotidyltransferase</keyword>
<dbReference type="OrthoDB" id="9799199at2"/>
<comment type="similarity">
    <text evidence="5 18">Belongs to the CDS family.</text>
</comment>
<evidence type="ECO:0000256" key="8">
    <source>
        <dbReference type="ARBA" id="ARBA00022475"/>
    </source>
</evidence>
<feature type="transmembrane region" description="Helical" evidence="20">
    <location>
        <begin position="52"/>
        <end position="70"/>
    </location>
</feature>
<evidence type="ECO:0000256" key="1">
    <source>
        <dbReference type="ARBA" id="ARBA00001698"/>
    </source>
</evidence>
<keyword evidence="13 20" id="KW-1133">Transmembrane helix</keyword>
<keyword evidence="16" id="KW-0594">Phospholipid biosynthesis</keyword>
<dbReference type="EC" id="2.7.7.41" evidence="6 18"/>
<evidence type="ECO:0000256" key="15">
    <source>
        <dbReference type="ARBA" id="ARBA00023136"/>
    </source>
</evidence>
<evidence type="ECO:0000256" key="6">
    <source>
        <dbReference type="ARBA" id="ARBA00012487"/>
    </source>
</evidence>
<evidence type="ECO:0000256" key="2">
    <source>
        <dbReference type="ARBA" id="ARBA00004651"/>
    </source>
</evidence>
<comment type="pathway">
    <text evidence="3 18">Phospholipid metabolism; CDP-diacylglycerol biosynthesis; CDP-diacylglycerol from sn-glycerol 3-phosphate: step 3/3.</text>
</comment>
<feature type="transmembrane region" description="Helical" evidence="20">
    <location>
        <begin position="219"/>
        <end position="240"/>
    </location>
</feature>
<keyword evidence="8" id="KW-1003">Cell membrane</keyword>
<evidence type="ECO:0000256" key="7">
    <source>
        <dbReference type="ARBA" id="ARBA00019373"/>
    </source>
</evidence>
<dbReference type="PANTHER" id="PTHR46382">
    <property type="entry name" value="PHOSPHATIDATE CYTIDYLYLTRANSFERASE"/>
    <property type="match status" value="1"/>
</dbReference>
<keyword evidence="14" id="KW-0443">Lipid metabolism</keyword>
<dbReference type="PROSITE" id="PS01315">
    <property type="entry name" value="CDS"/>
    <property type="match status" value="1"/>
</dbReference>
<comment type="caution">
    <text evidence="21">The sequence shown here is derived from an EMBL/GenBank/DDBJ whole genome shotgun (WGS) entry which is preliminary data.</text>
</comment>
<feature type="transmembrane region" description="Helical" evidence="20">
    <location>
        <begin position="246"/>
        <end position="267"/>
    </location>
</feature>
<keyword evidence="10 18" id="KW-0808">Transferase</keyword>
<evidence type="ECO:0000256" key="3">
    <source>
        <dbReference type="ARBA" id="ARBA00005119"/>
    </source>
</evidence>
<feature type="region of interest" description="Disordered" evidence="19">
    <location>
        <begin position="1"/>
        <end position="48"/>
    </location>
</feature>
<evidence type="ECO:0000313" key="21">
    <source>
        <dbReference type="EMBL" id="RJL21749.1"/>
    </source>
</evidence>
<keyword evidence="22" id="KW-1185">Reference proteome</keyword>
<evidence type="ECO:0000256" key="9">
    <source>
        <dbReference type="ARBA" id="ARBA00022516"/>
    </source>
</evidence>
<protein>
    <recommendedName>
        <fullName evidence="7 18">Phosphatidate cytidylyltransferase</fullName>
        <ecNumber evidence="6 18">2.7.7.41</ecNumber>
    </recommendedName>
</protein>
<comment type="pathway">
    <text evidence="4">Lipid metabolism.</text>
</comment>
<dbReference type="AlphaFoldDB" id="A0A3A4A7A4"/>
<evidence type="ECO:0000256" key="20">
    <source>
        <dbReference type="SAM" id="Phobius"/>
    </source>
</evidence>
<evidence type="ECO:0000256" key="4">
    <source>
        <dbReference type="ARBA" id="ARBA00005189"/>
    </source>
</evidence>
<keyword evidence="11 18" id="KW-0812">Transmembrane</keyword>
<evidence type="ECO:0000313" key="22">
    <source>
        <dbReference type="Proteomes" id="UP000265768"/>
    </source>
</evidence>
<evidence type="ECO:0000256" key="17">
    <source>
        <dbReference type="ARBA" id="ARBA00023264"/>
    </source>
</evidence>
<sequence length="313" mass="31886">MRESSAAVNDSAAGSPSGSGSEPGGSGSGDETASRTAAPGPEPGASRTGRNLPAAIGVGVLLGALVILSLYTVKQIFVAVVVLFLGLGVFELVKAVAARDIRVPLWPVLAGGTAMLVGAYAGGPVSLAGAFALTVLAVLTWRMFAGGIDGYVRDATASVFVLAYAPLLAGFVMLMLAEPDGAHRVVVFIAVTVSSDIGGYAAGVLFGKHRMSPVISPKKTWEGFAGSALACMLVGAWLLSWLLDAAIWQGALLGLVAVVCATLGDLIESVVKRDLGIKDMGTLLPGHGGVMDRLDSLLAVVVPAWLLMELFVS</sequence>
<comment type="subcellular location">
    <subcellularLocation>
        <location evidence="2">Cell membrane</location>
        <topology evidence="2">Multi-pass membrane protein</topology>
    </subcellularLocation>
</comment>
<dbReference type="GO" id="GO:0004605">
    <property type="term" value="F:phosphatidate cytidylyltransferase activity"/>
    <property type="evidence" value="ECO:0007669"/>
    <property type="project" value="UniProtKB-EC"/>
</dbReference>
<organism evidence="21 22">
    <name type="scientific">Bailinhaonella thermotolerans</name>
    <dbReference type="NCBI Taxonomy" id="1070861"/>
    <lineage>
        <taxon>Bacteria</taxon>
        <taxon>Bacillati</taxon>
        <taxon>Actinomycetota</taxon>
        <taxon>Actinomycetes</taxon>
        <taxon>Streptosporangiales</taxon>
        <taxon>Streptosporangiaceae</taxon>
        <taxon>Bailinhaonella</taxon>
    </lineage>
</organism>
<dbReference type="PANTHER" id="PTHR46382:SF1">
    <property type="entry name" value="PHOSPHATIDATE CYTIDYLYLTRANSFERASE"/>
    <property type="match status" value="1"/>
</dbReference>
<dbReference type="GO" id="GO:0005886">
    <property type="term" value="C:plasma membrane"/>
    <property type="evidence" value="ECO:0007669"/>
    <property type="project" value="UniProtKB-SubCell"/>
</dbReference>
<accession>A0A3A4A7A4</accession>
<evidence type="ECO:0000256" key="5">
    <source>
        <dbReference type="ARBA" id="ARBA00010185"/>
    </source>
</evidence>
<feature type="transmembrane region" description="Helical" evidence="20">
    <location>
        <begin position="183"/>
        <end position="207"/>
    </location>
</feature>